<comment type="caution">
    <text evidence="11">The sequence shown here is derived from an EMBL/GenBank/DDBJ whole genome shotgun (WGS) entry which is preliminary data.</text>
</comment>
<evidence type="ECO:0000256" key="4">
    <source>
        <dbReference type="ARBA" id="ARBA00023098"/>
    </source>
</evidence>
<dbReference type="Gene3D" id="3.60.60.10">
    <property type="entry name" value="Penicillin V Acylase, Chain A"/>
    <property type="match status" value="1"/>
</dbReference>
<feature type="domain" description="Choloylglycine hydrolase/NAAA C-terminal" evidence="10">
    <location>
        <begin position="2"/>
        <end position="312"/>
    </location>
</feature>
<reference evidence="11" key="1">
    <citation type="submission" date="2022-01" db="EMBL/GenBank/DDBJ databases">
        <title>VMRC isolate genome collection.</title>
        <authorList>
            <person name="France M."/>
            <person name="Rutt L."/>
            <person name="Humphrys M."/>
            <person name="Ravel J."/>
        </authorList>
    </citation>
    <scope>NUCLEOTIDE SEQUENCE</scope>
    <source>
        <strain evidence="11">C0048A1</strain>
    </source>
</reference>
<evidence type="ECO:0000256" key="1">
    <source>
        <dbReference type="ARBA" id="ARBA00004860"/>
    </source>
</evidence>
<evidence type="ECO:0000313" key="12">
    <source>
        <dbReference type="Proteomes" id="UP001212401"/>
    </source>
</evidence>
<evidence type="ECO:0000256" key="5">
    <source>
        <dbReference type="ARBA" id="ARBA00044769"/>
    </source>
</evidence>
<dbReference type="InterPro" id="IPR052193">
    <property type="entry name" value="Peptidase_C59"/>
</dbReference>
<dbReference type="GO" id="GO:0006629">
    <property type="term" value="P:lipid metabolic process"/>
    <property type="evidence" value="ECO:0007669"/>
    <property type="project" value="UniProtKB-KW"/>
</dbReference>
<dbReference type="AlphaFoldDB" id="A0AAW5WS56"/>
<dbReference type="Proteomes" id="UP001212401">
    <property type="component" value="Unassembled WGS sequence"/>
</dbReference>
<dbReference type="InterPro" id="IPR029055">
    <property type="entry name" value="Ntn_hydrolases_N"/>
</dbReference>
<dbReference type="PANTHER" id="PTHR35527:SF2">
    <property type="entry name" value="HYDROLASE"/>
    <property type="match status" value="1"/>
</dbReference>
<evidence type="ECO:0000256" key="2">
    <source>
        <dbReference type="ARBA" id="ARBA00006625"/>
    </source>
</evidence>
<dbReference type="EMBL" id="JAKHPH010000003">
    <property type="protein sequence ID" value="MCZ3667066.1"/>
    <property type="molecule type" value="Genomic_DNA"/>
</dbReference>
<keyword evidence="3 11" id="KW-0378">Hydrolase</keyword>
<comment type="similarity">
    <text evidence="2">Belongs to the peptidase C59 family.</text>
</comment>
<dbReference type="NCBIfam" id="NF038245">
    <property type="entry name" value="bile_salt_hydro"/>
    <property type="match status" value="1"/>
</dbReference>
<comment type="catalytic activity">
    <reaction evidence="8">
        <text>cholate + taurine = taurocholate + H2O</text>
        <dbReference type="Rhea" id="RHEA:47108"/>
        <dbReference type="ChEBI" id="CHEBI:15377"/>
        <dbReference type="ChEBI" id="CHEBI:29747"/>
        <dbReference type="ChEBI" id="CHEBI:36257"/>
        <dbReference type="ChEBI" id="CHEBI:507393"/>
    </reaction>
    <physiologicalReaction direction="right-to-left" evidence="8">
        <dbReference type="Rhea" id="RHEA:47110"/>
    </physiologicalReaction>
</comment>
<name>A0AAW5WS56_9LACO</name>
<dbReference type="PANTHER" id="PTHR35527">
    <property type="entry name" value="CHOLOYLGLYCINE HYDROLASE"/>
    <property type="match status" value="1"/>
</dbReference>
<comment type="pathway">
    <text evidence="1">Lipid metabolism; bile acid biosynthesis.</text>
</comment>
<dbReference type="InterPro" id="IPR047711">
    <property type="entry name" value="CBAH"/>
</dbReference>
<organism evidence="11 12">
    <name type="scientific">Limosilactobacillus vaginalis</name>
    <dbReference type="NCBI Taxonomy" id="1633"/>
    <lineage>
        <taxon>Bacteria</taxon>
        <taxon>Bacillati</taxon>
        <taxon>Bacillota</taxon>
        <taxon>Bacilli</taxon>
        <taxon>Lactobacillales</taxon>
        <taxon>Lactobacillaceae</taxon>
        <taxon>Limosilactobacillus</taxon>
    </lineage>
</organism>
<proteinExistence type="inferred from homology"/>
<accession>A0AAW5WS56</accession>
<sequence>MCTSIIYTAGDSYFGRNLDLEVSFGQEVVVTPRNYPFKFRKGPSLDHHYAITGMALVEDGYPLYFDGANEEGLGMAGLNFDGPCHYFPEDPGKDNVTPFEFIPYILGQCKNVTEARKLLSNLNLVKIDFSAKLHLSPLHWLIADKSGEAIVVESTAEGLNVYDNPVGVLTNNPEFPKQLLNLSNYQSISPAYPENTLIPEVKLSTYSRGFGSRFLPGGMDSESRFVKEVFTKAHAPKGKSEIENITDYFHNLHAVEQQKGLDQVAPGQFEYTIYSDGINLTTGTFYYSTYDNNQINAVKLEEDKLDQTELLQYPLQSKQTINFQN</sequence>
<comment type="catalytic activity">
    <reaction evidence="9">
        <text>taurodeoxycholate + H2O = deoxycholate + taurine</text>
        <dbReference type="Rhea" id="RHEA:47556"/>
        <dbReference type="ChEBI" id="CHEBI:15377"/>
        <dbReference type="ChEBI" id="CHEBI:23614"/>
        <dbReference type="ChEBI" id="CHEBI:36261"/>
        <dbReference type="ChEBI" id="CHEBI:507393"/>
    </reaction>
    <physiologicalReaction direction="left-to-right" evidence="9">
        <dbReference type="Rhea" id="RHEA:47557"/>
    </physiologicalReaction>
</comment>
<keyword evidence="4" id="KW-0443">Lipid metabolism</keyword>
<dbReference type="InterPro" id="IPR029132">
    <property type="entry name" value="CBAH/NAAA_C"/>
</dbReference>
<gene>
    <name evidence="11" type="primary">bsh</name>
    <name evidence="11" type="ORF">L2724_02035</name>
</gene>
<dbReference type="GO" id="GO:0045302">
    <property type="term" value="F:choloylglycine hydrolase activity"/>
    <property type="evidence" value="ECO:0007669"/>
    <property type="project" value="UniProtKB-EC"/>
</dbReference>
<dbReference type="GeneID" id="75082206"/>
<evidence type="ECO:0000256" key="9">
    <source>
        <dbReference type="ARBA" id="ARBA00048897"/>
    </source>
</evidence>
<evidence type="ECO:0000256" key="3">
    <source>
        <dbReference type="ARBA" id="ARBA00022801"/>
    </source>
</evidence>
<dbReference type="EC" id="3.5.1.24" evidence="5"/>
<evidence type="ECO:0000313" key="11">
    <source>
        <dbReference type="EMBL" id="MCZ3667066.1"/>
    </source>
</evidence>
<dbReference type="CDD" id="cd00542">
    <property type="entry name" value="Ntn_PVA"/>
    <property type="match status" value="1"/>
</dbReference>
<evidence type="ECO:0000256" key="6">
    <source>
        <dbReference type="ARBA" id="ARBA00044804"/>
    </source>
</evidence>
<dbReference type="RefSeq" id="WP_056974571.1">
    <property type="nucleotide sequence ID" value="NZ_CALVCD010000002.1"/>
</dbReference>
<evidence type="ECO:0000256" key="7">
    <source>
        <dbReference type="ARBA" id="ARBA00044806"/>
    </source>
</evidence>
<evidence type="ECO:0000256" key="8">
    <source>
        <dbReference type="ARBA" id="ARBA00047285"/>
    </source>
</evidence>
<protein>
    <recommendedName>
        <fullName evidence="5">choloylglycine hydrolase</fullName>
        <ecNumber evidence="5">3.5.1.24</ecNumber>
    </recommendedName>
    <alternativeName>
        <fullName evidence="6">Bile salt hydrolase</fullName>
    </alternativeName>
    <alternativeName>
        <fullName evidence="7">Choloylglycine hydrolase</fullName>
    </alternativeName>
</protein>
<evidence type="ECO:0000259" key="10">
    <source>
        <dbReference type="Pfam" id="PF02275"/>
    </source>
</evidence>
<dbReference type="Pfam" id="PF02275">
    <property type="entry name" value="CBAH"/>
    <property type="match status" value="1"/>
</dbReference>
<dbReference type="SUPFAM" id="SSF56235">
    <property type="entry name" value="N-terminal nucleophile aminohydrolases (Ntn hydrolases)"/>
    <property type="match status" value="1"/>
</dbReference>